<gene>
    <name evidence="2" type="ORF">UFOVP330_36</name>
</gene>
<reference evidence="2" key="1">
    <citation type="submission" date="2020-04" db="EMBL/GenBank/DDBJ databases">
        <authorList>
            <person name="Chiriac C."/>
            <person name="Salcher M."/>
            <person name="Ghai R."/>
            <person name="Kavagutti S V."/>
        </authorList>
    </citation>
    <scope>NUCLEOTIDE SEQUENCE</scope>
</reference>
<accession>A0A6J5LVD1</accession>
<name>A0A6J5LVD1_9CAUD</name>
<dbReference type="EMBL" id="LR796344">
    <property type="protein sequence ID" value="CAB4138405.1"/>
    <property type="molecule type" value="Genomic_DNA"/>
</dbReference>
<evidence type="ECO:0000313" key="2">
    <source>
        <dbReference type="EMBL" id="CAB4138405.1"/>
    </source>
</evidence>
<organism evidence="2">
    <name type="scientific">uncultured Caudovirales phage</name>
    <dbReference type="NCBI Taxonomy" id="2100421"/>
    <lineage>
        <taxon>Viruses</taxon>
        <taxon>Duplodnaviria</taxon>
        <taxon>Heunggongvirae</taxon>
        <taxon>Uroviricota</taxon>
        <taxon>Caudoviricetes</taxon>
        <taxon>Peduoviridae</taxon>
        <taxon>Maltschvirus</taxon>
        <taxon>Maltschvirus maltsch</taxon>
    </lineage>
</organism>
<sequence length="352" mass="36512">MLGALLGGLAGLLFPAAGAAATGAAATGIGALLSKVALPALGAGLGTLATGGSGKDAIRNALLMGAGTALFPGMASGIRESGFGRSITGGIADILGIGGAPEEGQGPTPPALSTSGVRPRPRPVGLGEVPPTYNMVRPEGLEPPFRLPSYGMVRPEGLETPYNMVRPEGLETPYNMVRPEGEDIIDSGRTTLPTIREINMVRPEGLEVPYNMPRPEGLDIIGMQMTDPTVEDSLLRYLGEEDSSLKADLALDYLLANRAAGPAISEGRLSRRKLLPRGFAEGGEIAGPGTGTSDSIPATIYQDGKPVRKAALSDGEFVMTADAVKGAGNGSRERGITRMYELMRRFERGEMA</sequence>
<proteinExistence type="predicted"/>
<protein>
    <submittedName>
        <fullName evidence="2">Uncharacterized protein</fullName>
    </submittedName>
</protein>
<evidence type="ECO:0000256" key="1">
    <source>
        <dbReference type="SAM" id="MobiDB-lite"/>
    </source>
</evidence>
<feature type="region of interest" description="Disordered" evidence="1">
    <location>
        <begin position="98"/>
        <end position="131"/>
    </location>
</feature>